<dbReference type="InterPro" id="IPR027385">
    <property type="entry name" value="Beta-barrel_OMP"/>
</dbReference>
<organism evidence="5 6">
    <name type="scientific">Pseudoalteromonas carrageenovora IAM 12662</name>
    <dbReference type="NCBI Taxonomy" id="1314868"/>
    <lineage>
        <taxon>Bacteria</taxon>
        <taxon>Pseudomonadati</taxon>
        <taxon>Pseudomonadota</taxon>
        <taxon>Gammaproteobacteria</taxon>
        <taxon>Alteromonadales</taxon>
        <taxon>Pseudoalteromonadaceae</taxon>
        <taxon>Pseudoalteromonas</taxon>
    </lineage>
</organism>
<evidence type="ECO:0000256" key="1">
    <source>
        <dbReference type="ARBA" id="ARBA00022729"/>
    </source>
</evidence>
<sequence>MKTVTKLGALLLGLYSFSSQADILHVNGYYQGVGIGSTQIDVYESDSIQFTTLYGRFGYQFSRYFALEGRVGFGLNDESTPLNGIVYTQNPQDGSLTSEPIQSQIDSSLDLQTSIFVKANYPISSRADVFLFGGYGRNKLSYNEGDLRNLAESIIDTDSDVNTSLITEQNYDEGGVTYGTGIDYRLSQRWQISAEYQYFDTDEGDIYALNLSVNYRF</sequence>
<dbReference type="InterPro" id="IPR011250">
    <property type="entry name" value="OMP/PagP_B-barrel"/>
</dbReference>
<feature type="signal peptide" evidence="2">
    <location>
        <begin position="1"/>
        <end position="21"/>
    </location>
</feature>
<evidence type="ECO:0000259" key="3">
    <source>
        <dbReference type="Pfam" id="PF13505"/>
    </source>
</evidence>
<dbReference type="EMBL" id="AQGW01000018">
    <property type="protein sequence ID" value="MBE0382407.1"/>
    <property type="molecule type" value="Genomic_DNA"/>
</dbReference>
<reference evidence="5 6" key="2">
    <citation type="submission" date="2017-11" db="EMBL/GenBank/DDBJ databases">
        <authorList>
            <person name="Han C.G."/>
        </authorList>
    </citation>
    <scope>NUCLEOTIDE SEQUENCE [LARGE SCALE GENOMIC DNA]</scope>
    <source>
        <strain evidence="6">ATCC 43555</strain>
        <strain evidence="5">ATCC43555</strain>
    </source>
</reference>
<dbReference type="GeneID" id="93662835"/>
<protein>
    <recommendedName>
        <fullName evidence="3">Outer membrane protein beta-barrel domain-containing protein</fullName>
    </recommendedName>
</protein>
<dbReference type="SUPFAM" id="SSF56925">
    <property type="entry name" value="OMPA-like"/>
    <property type="match status" value="1"/>
</dbReference>
<accession>A0A2K4X791</accession>
<dbReference type="Pfam" id="PF13505">
    <property type="entry name" value="OMP_b-brl"/>
    <property type="match status" value="1"/>
</dbReference>
<evidence type="ECO:0000313" key="5">
    <source>
        <dbReference type="EMBL" id="SOU40196.1"/>
    </source>
</evidence>
<keyword evidence="7" id="KW-1185">Reference proteome</keyword>
<proteinExistence type="predicted"/>
<dbReference type="RefSeq" id="WP_104642191.1">
    <property type="nucleotide sequence ID" value="NZ_AQGW01000018.1"/>
</dbReference>
<dbReference type="EMBL" id="LT965928">
    <property type="protein sequence ID" value="SOU40196.1"/>
    <property type="molecule type" value="Genomic_DNA"/>
</dbReference>
<dbReference type="Gene3D" id="2.40.160.20">
    <property type="match status" value="1"/>
</dbReference>
<evidence type="ECO:0000313" key="6">
    <source>
        <dbReference type="Proteomes" id="UP000238288"/>
    </source>
</evidence>
<dbReference type="Proteomes" id="UP000238288">
    <property type="component" value="Chromosome PCAR9a"/>
</dbReference>
<evidence type="ECO:0000313" key="7">
    <source>
        <dbReference type="Proteomes" id="UP000615003"/>
    </source>
</evidence>
<keyword evidence="1 2" id="KW-0732">Signal</keyword>
<gene>
    <name evidence="5" type="ORF">PCAR9_A20629</name>
    <name evidence="4" type="ORF">PCARR_a0729</name>
</gene>
<evidence type="ECO:0000256" key="2">
    <source>
        <dbReference type="SAM" id="SignalP"/>
    </source>
</evidence>
<feature type="chain" id="PRO_5014325633" description="Outer membrane protein beta-barrel domain-containing protein" evidence="2">
    <location>
        <begin position="22"/>
        <end position="217"/>
    </location>
</feature>
<evidence type="ECO:0000313" key="4">
    <source>
        <dbReference type="EMBL" id="MBE0382407.1"/>
    </source>
</evidence>
<name>A0A2K4X791_PSEVC</name>
<reference evidence="4 7" key="1">
    <citation type="submission" date="2015-06" db="EMBL/GenBank/DDBJ databases">
        <title>Genome sequence of Pseudoalteromonas carrageenovora.</title>
        <authorList>
            <person name="Xie B.-B."/>
            <person name="Rong J.-C."/>
            <person name="Qin Q.-L."/>
            <person name="Zhang Y.-Z."/>
        </authorList>
    </citation>
    <scope>NUCLEOTIDE SEQUENCE [LARGE SCALE GENOMIC DNA]</scope>
    <source>
        <strain evidence="4 7">IAM 12662</strain>
    </source>
</reference>
<dbReference type="OrthoDB" id="5901526at2"/>
<dbReference type="AlphaFoldDB" id="A0A2K4X791"/>
<feature type="domain" description="Outer membrane protein beta-barrel" evidence="3">
    <location>
        <begin position="8"/>
        <end position="217"/>
    </location>
</feature>
<dbReference type="Proteomes" id="UP000615003">
    <property type="component" value="Unassembled WGS sequence"/>
</dbReference>